<dbReference type="PROSITE" id="PS00086">
    <property type="entry name" value="CYTOCHROME_P450"/>
    <property type="match status" value="1"/>
</dbReference>
<dbReference type="GO" id="GO:0016705">
    <property type="term" value="F:oxidoreductase activity, acting on paired donors, with incorporation or reduction of molecular oxygen"/>
    <property type="evidence" value="ECO:0007669"/>
    <property type="project" value="InterPro"/>
</dbReference>
<dbReference type="PANTHER" id="PTHR24286">
    <property type="entry name" value="CYTOCHROME P450 26"/>
    <property type="match status" value="1"/>
</dbReference>
<dbReference type="Proteomes" id="UP000026962">
    <property type="component" value="Chromosome 7"/>
</dbReference>
<dbReference type="InterPro" id="IPR036396">
    <property type="entry name" value="Cyt_P450_sf"/>
</dbReference>
<dbReference type="GO" id="GO:0016125">
    <property type="term" value="P:sterol metabolic process"/>
    <property type="evidence" value="ECO:0007669"/>
    <property type="project" value="TreeGrafter"/>
</dbReference>
<dbReference type="InterPro" id="IPR001128">
    <property type="entry name" value="Cyt_P450"/>
</dbReference>
<evidence type="ECO:0000256" key="3">
    <source>
        <dbReference type="ARBA" id="ARBA00022989"/>
    </source>
</evidence>
<organism evidence="7">
    <name type="scientific">Oryza punctata</name>
    <name type="common">Red rice</name>
    <dbReference type="NCBI Taxonomy" id="4537"/>
    <lineage>
        <taxon>Eukaryota</taxon>
        <taxon>Viridiplantae</taxon>
        <taxon>Streptophyta</taxon>
        <taxon>Embryophyta</taxon>
        <taxon>Tracheophyta</taxon>
        <taxon>Spermatophyta</taxon>
        <taxon>Magnoliopsida</taxon>
        <taxon>Liliopsida</taxon>
        <taxon>Poales</taxon>
        <taxon>Poaceae</taxon>
        <taxon>BOP clade</taxon>
        <taxon>Oryzoideae</taxon>
        <taxon>Oryzeae</taxon>
        <taxon>Oryzinae</taxon>
        <taxon>Oryza</taxon>
    </lineage>
</organism>
<dbReference type="PRINTS" id="PR00385">
    <property type="entry name" value="P450"/>
</dbReference>
<evidence type="ECO:0000256" key="4">
    <source>
        <dbReference type="ARBA" id="ARBA00023004"/>
    </source>
</evidence>
<dbReference type="InterPro" id="IPR017972">
    <property type="entry name" value="Cyt_P450_CS"/>
</dbReference>
<sequence>MALAVVIALLVAFLTPLAVYLVRRSTRTSPPPPPRNLPPGSLGLPLIGQSLSLLRAMRRNTAERWLQDRIARYGPVSKLSLFGAPTVFVAGPAANKVVFLSEALAPKQPRSLATIIGRRNMLELVGDDHRRVRGALMQFLRPEMLRRYVGKIDGEVRRHLVVMWAGRSAVTVLPLMKLLTFDIIATLLFGLARGAVREQLAAAFTDMLEGLWSVPLDLPFTAFRRSLRASARARRLLAATVREKKANLEQGKSSPTDDLISYLVSLRDDDDGDGDGGQPLLTEEEIIDNSIVSLTAGHDTSAILMTFMVRHLADDPATLAAMETLRMVPPVFGSFRRALEDVELDGGGYVIPKGWQVFWAPCVTHMDPAIYHDPAKFDPSRFDTQAAATSAPPYSFVAFGGGPRICPGMELARVETLVTMHYLVRHFRWRLCCGEKENTVVRDPLPSPVLLKPTSTQ</sequence>
<dbReference type="SUPFAM" id="SSF48264">
    <property type="entry name" value="Cytochrome P450"/>
    <property type="match status" value="1"/>
</dbReference>
<accession>A0A0E0LLD5</accession>
<keyword evidence="6" id="KW-0560">Oxidoreductase</keyword>
<keyword evidence="6" id="KW-0503">Monooxygenase</keyword>
<reference evidence="7" key="1">
    <citation type="submission" date="2015-04" db="UniProtKB">
        <authorList>
            <consortium name="EnsemblPlants"/>
        </authorList>
    </citation>
    <scope>IDENTIFICATION</scope>
</reference>
<dbReference type="EnsemblPlants" id="OPUNC07G15170.1">
    <property type="protein sequence ID" value="OPUNC07G15170.1"/>
    <property type="gene ID" value="OPUNC07G15170"/>
</dbReference>
<keyword evidence="3" id="KW-1133">Transmembrane helix</keyword>
<dbReference type="eggNOG" id="KOG0157">
    <property type="taxonomic scope" value="Eukaryota"/>
</dbReference>
<proteinExistence type="inferred from homology"/>
<dbReference type="Pfam" id="PF00067">
    <property type="entry name" value="p450"/>
    <property type="match status" value="2"/>
</dbReference>
<dbReference type="PRINTS" id="PR00463">
    <property type="entry name" value="EP450I"/>
</dbReference>
<keyword evidence="1" id="KW-0812">Transmembrane</keyword>
<dbReference type="InterPro" id="IPR002401">
    <property type="entry name" value="Cyt_P450_E_grp-I"/>
</dbReference>
<keyword evidence="8" id="KW-1185">Reference proteome</keyword>
<dbReference type="GO" id="GO:0005506">
    <property type="term" value="F:iron ion binding"/>
    <property type="evidence" value="ECO:0007669"/>
    <property type="project" value="InterPro"/>
</dbReference>
<dbReference type="OMA" id="HIAPLRC"/>
<keyword evidence="3" id="KW-0472">Membrane</keyword>
<feature type="binding site" description="axial binding residue" evidence="5">
    <location>
        <position position="406"/>
    </location>
    <ligand>
        <name>heme</name>
        <dbReference type="ChEBI" id="CHEBI:30413"/>
    </ligand>
    <ligandPart>
        <name>Fe</name>
        <dbReference type="ChEBI" id="CHEBI:18248"/>
    </ligandPart>
</feature>
<dbReference type="HOGENOM" id="CLU_001570_15_5_1"/>
<evidence type="ECO:0000256" key="5">
    <source>
        <dbReference type="PIRSR" id="PIRSR602401-1"/>
    </source>
</evidence>
<dbReference type="Gene3D" id="1.10.630.10">
    <property type="entry name" value="Cytochrome P450"/>
    <property type="match status" value="1"/>
</dbReference>
<evidence type="ECO:0000313" key="8">
    <source>
        <dbReference type="Proteomes" id="UP000026962"/>
    </source>
</evidence>
<protein>
    <recommendedName>
        <fullName evidence="9">Cytochrome P450</fullName>
    </recommendedName>
</protein>
<reference evidence="7" key="2">
    <citation type="submission" date="2018-05" db="EMBL/GenBank/DDBJ databases">
        <title>OpunRS2 (Oryza punctata Reference Sequence Version 2).</title>
        <authorList>
            <person name="Zhang J."/>
            <person name="Kudrna D."/>
            <person name="Lee S."/>
            <person name="Talag J."/>
            <person name="Welchert J."/>
            <person name="Wing R.A."/>
        </authorList>
    </citation>
    <scope>NUCLEOTIDE SEQUENCE [LARGE SCALE GENOMIC DNA]</scope>
</reference>
<comment type="similarity">
    <text evidence="6">Belongs to the cytochrome P450 family.</text>
</comment>
<dbReference type="STRING" id="4537.A0A0E0LLD5"/>
<name>A0A0E0LLD5_ORYPU</name>
<dbReference type="PANTHER" id="PTHR24286:SF217">
    <property type="entry name" value="OS07G0520300 PROTEIN"/>
    <property type="match status" value="1"/>
</dbReference>
<dbReference type="AlphaFoldDB" id="A0A0E0LLD5"/>
<evidence type="ECO:0008006" key="9">
    <source>
        <dbReference type="Google" id="ProtNLM"/>
    </source>
</evidence>
<evidence type="ECO:0000256" key="6">
    <source>
        <dbReference type="RuleBase" id="RU000461"/>
    </source>
</evidence>
<dbReference type="GO" id="GO:0004497">
    <property type="term" value="F:monooxygenase activity"/>
    <property type="evidence" value="ECO:0007669"/>
    <property type="project" value="UniProtKB-KW"/>
</dbReference>
<evidence type="ECO:0000313" key="7">
    <source>
        <dbReference type="EnsemblPlants" id="OPUNC07G15170.1"/>
    </source>
</evidence>
<dbReference type="CDD" id="cd11043">
    <property type="entry name" value="CYP90-like"/>
    <property type="match status" value="1"/>
</dbReference>
<dbReference type="GO" id="GO:0020037">
    <property type="term" value="F:heme binding"/>
    <property type="evidence" value="ECO:0007669"/>
    <property type="project" value="InterPro"/>
</dbReference>
<dbReference type="Gramene" id="OPUNC07G15170.1">
    <property type="protein sequence ID" value="OPUNC07G15170.1"/>
    <property type="gene ID" value="OPUNC07G15170"/>
</dbReference>
<comment type="cofactor">
    <cofactor evidence="5">
        <name>heme</name>
        <dbReference type="ChEBI" id="CHEBI:30413"/>
    </cofactor>
</comment>
<evidence type="ECO:0000256" key="2">
    <source>
        <dbReference type="ARBA" id="ARBA00022723"/>
    </source>
</evidence>
<keyword evidence="4 5" id="KW-0408">Iron</keyword>
<evidence type="ECO:0000256" key="1">
    <source>
        <dbReference type="ARBA" id="ARBA00022692"/>
    </source>
</evidence>
<keyword evidence="5 6" id="KW-0349">Heme</keyword>
<keyword evidence="2 5" id="KW-0479">Metal-binding</keyword>